<dbReference type="SUPFAM" id="SSF56112">
    <property type="entry name" value="Protein kinase-like (PK-like)"/>
    <property type="match status" value="1"/>
</dbReference>
<accession>A0A1N7SS46</accession>
<name>A0A1N7SS46_9BURK</name>
<organism evidence="2 3">
    <name type="scientific">Paraburkholderia piptadeniae</name>
    <dbReference type="NCBI Taxonomy" id="1701573"/>
    <lineage>
        <taxon>Bacteria</taxon>
        <taxon>Pseudomonadati</taxon>
        <taxon>Pseudomonadota</taxon>
        <taxon>Betaproteobacteria</taxon>
        <taxon>Burkholderiales</taxon>
        <taxon>Burkholderiaceae</taxon>
        <taxon>Paraburkholderia</taxon>
    </lineage>
</organism>
<evidence type="ECO:0000313" key="3">
    <source>
        <dbReference type="Proteomes" id="UP000195569"/>
    </source>
</evidence>
<comment type="caution">
    <text evidence="2">The sequence shown here is derived from an EMBL/GenBank/DDBJ whole genome shotgun (WGS) entry which is preliminary data.</text>
</comment>
<sequence length="296" mass="32939">MLSKLRHFTNDETNDLARLRSRVDVRSVLGALGAPNTPFLAVKGGTLGVGFIAQVDGRDRFLKSYASAEGKPNLEKEFRILTHLYGERLDIRRIEVPGDQGLTRVWLFMDVLRPLDAPLTPGETRSLIETYRAQLASLPANALQTADTLGTLITDAKRGLSNLASAGQIGVDMHHALSARLEQLTKKWQSFSPCICHGDLGPRNIMTVDGRPVVIDWEDAFWGVDGYDYLYWLTFFENRRHYNKDILGHTQLGTEVEVTLLAMILLLKSDLSLRANTLVGNQITVEQRIGEVVALA</sequence>
<protein>
    <submittedName>
        <fullName evidence="2">O antigen biosynthesis protein</fullName>
    </submittedName>
</protein>
<dbReference type="Gene3D" id="3.90.1200.10">
    <property type="match status" value="1"/>
</dbReference>
<dbReference type="AlphaFoldDB" id="A0A1N7SS46"/>
<dbReference type="Proteomes" id="UP000195569">
    <property type="component" value="Unassembled WGS sequence"/>
</dbReference>
<dbReference type="InterPro" id="IPR002575">
    <property type="entry name" value="Aminoglycoside_PTrfase"/>
</dbReference>
<dbReference type="EMBL" id="CYGY02000075">
    <property type="protein sequence ID" value="SIT50140.1"/>
    <property type="molecule type" value="Genomic_DNA"/>
</dbReference>
<evidence type="ECO:0000313" key="2">
    <source>
        <dbReference type="EMBL" id="SIT50140.1"/>
    </source>
</evidence>
<dbReference type="Pfam" id="PF01636">
    <property type="entry name" value="APH"/>
    <property type="match status" value="1"/>
</dbReference>
<gene>
    <name evidence="2" type="ORF">BN2476_750083</name>
</gene>
<feature type="domain" description="Aminoglycoside phosphotransferase" evidence="1">
    <location>
        <begin position="53"/>
        <end position="236"/>
    </location>
</feature>
<keyword evidence="3" id="KW-1185">Reference proteome</keyword>
<reference evidence="2" key="1">
    <citation type="submission" date="2016-12" db="EMBL/GenBank/DDBJ databases">
        <authorList>
            <person name="Moulin L."/>
        </authorList>
    </citation>
    <scope>NUCLEOTIDE SEQUENCE [LARGE SCALE GENOMIC DNA]</scope>
    <source>
        <strain evidence="2">STM 7183</strain>
    </source>
</reference>
<dbReference type="InterPro" id="IPR011009">
    <property type="entry name" value="Kinase-like_dom_sf"/>
</dbReference>
<evidence type="ECO:0000259" key="1">
    <source>
        <dbReference type="Pfam" id="PF01636"/>
    </source>
</evidence>
<proteinExistence type="predicted"/>